<dbReference type="SUPFAM" id="SSF47823">
    <property type="entry name" value="lambda integrase-like, N-terminal domain"/>
    <property type="match status" value="1"/>
</dbReference>
<dbReference type="PANTHER" id="PTHR35617">
    <property type="entry name" value="PHAGE_INTEGRASE DOMAIN-CONTAINING PROTEIN"/>
    <property type="match status" value="1"/>
</dbReference>
<organism evidence="3 4">
    <name type="scientific">Labeo rohita</name>
    <name type="common">Indian major carp</name>
    <name type="synonym">Cyprinus rohita</name>
    <dbReference type="NCBI Taxonomy" id="84645"/>
    <lineage>
        <taxon>Eukaryota</taxon>
        <taxon>Metazoa</taxon>
        <taxon>Chordata</taxon>
        <taxon>Craniata</taxon>
        <taxon>Vertebrata</taxon>
        <taxon>Euteleostomi</taxon>
        <taxon>Actinopterygii</taxon>
        <taxon>Neopterygii</taxon>
        <taxon>Teleostei</taxon>
        <taxon>Ostariophysi</taxon>
        <taxon>Cypriniformes</taxon>
        <taxon>Cyprinidae</taxon>
        <taxon>Labeoninae</taxon>
        <taxon>Labeonini</taxon>
        <taxon>Labeo</taxon>
    </lineage>
</organism>
<evidence type="ECO:0008006" key="5">
    <source>
        <dbReference type="Google" id="ProtNLM"/>
    </source>
</evidence>
<keyword evidence="1" id="KW-0238">DNA-binding</keyword>
<keyword evidence="4" id="KW-1185">Reference proteome</keyword>
<dbReference type="InterPro" id="IPR043128">
    <property type="entry name" value="Rev_trsase/Diguanyl_cyclase"/>
</dbReference>
<comment type="caution">
    <text evidence="3">The sequence shown here is derived from an EMBL/GenBank/DDBJ whole genome shotgun (WGS) entry which is preliminary data.</text>
</comment>
<dbReference type="SUPFAM" id="SSF56672">
    <property type="entry name" value="DNA/RNA polymerases"/>
    <property type="match status" value="1"/>
</dbReference>
<protein>
    <recommendedName>
        <fullName evidence="5">Reverse transcriptase domain-containing protein</fullName>
    </recommendedName>
</protein>
<evidence type="ECO:0000313" key="4">
    <source>
        <dbReference type="Proteomes" id="UP000830375"/>
    </source>
</evidence>
<dbReference type="Gene3D" id="1.10.150.130">
    <property type="match status" value="1"/>
</dbReference>
<dbReference type="InterPro" id="IPR010998">
    <property type="entry name" value="Integrase_recombinase_N"/>
</dbReference>
<feature type="compositionally biased region" description="Polar residues" evidence="2">
    <location>
        <begin position="373"/>
        <end position="393"/>
    </location>
</feature>
<dbReference type="Gene3D" id="3.30.70.270">
    <property type="match status" value="1"/>
</dbReference>
<gene>
    <name evidence="3" type="ORF">H4Q32_007859</name>
</gene>
<dbReference type="Proteomes" id="UP000830375">
    <property type="component" value="Unassembled WGS sequence"/>
</dbReference>
<accession>A0ABQ8MBQ9</accession>
<dbReference type="Gene3D" id="3.10.10.10">
    <property type="entry name" value="HIV Type 1 Reverse Transcriptase, subunit A, domain 1"/>
    <property type="match status" value="1"/>
</dbReference>
<name>A0ABQ8MBQ9_LABRO</name>
<evidence type="ECO:0000256" key="2">
    <source>
        <dbReference type="SAM" id="MobiDB-lite"/>
    </source>
</evidence>
<proteinExistence type="predicted"/>
<dbReference type="InterPro" id="IPR043502">
    <property type="entry name" value="DNA/RNA_pol_sf"/>
</dbReference>
<sequence>MRIGVLCLVHRFDGQGPLFMTAIEAPTLGVVSQPNRAFACLPAIEASATQVLRVPMQENADASGSLQSEDVSTPVVLSLPYVERLKPLAEYWTAWSCLPNVSQWGPPPFSGVLPTTVHPWKALILSQEIVSLLEKSAIEEIPPTQMESGFRVNKFEVLTVKSILSHIQSADWFVTIDLKHAYFHIQIVKRHRKFEGKAYQYGFLPFGLALPPRTFTKIRLWYIPILAGLWRLGARSPEEPRVTDEPTKECPAAVSANDLLGGGPRLVHNAGTSLGVRAVHVPGHLNSGPDLLSRQSLEAGEWRLHPHVVNLIWQRFGRAEVELFASSMTTHCPLWFSLSPPSPLVVLFRVRSDRVERLLLAPRWPTQPWFSEPGQSASRPSLGGSSQTRSADSSPWHDLASSTGIMEVVGVAPERSALMRSCLSAEITDTIINSRAPSTRRLYALKWRLFTSWYRRHNLDPVHCPIGSVLEILQSRFSEGITPATLKVYVAAISAEHAPTEGVSFGRDDQMKHPPWVSRFMQGLRRLRPFRFAQVPSWDLSIVLEGLAGHPFEL</sequence>
<feature type="region of interest" description="Disordered" evidence="2">
    <location>
        <begin position="370"/>
        <end position="398"/>
    </location>
</feature>
<reference evidence="3 4" key="1">
    <citation type="submission" date="2022-01" db="EMBL/GenBank/DDBJ databases">
        <title>A high-quality chromosome-level genome assembly of rohu carp, Labeo rohita.</title>
        <authorList>
            <person name="Arick M.A. II"/>
            <person name="Hsu C.-Y."/>
            <person name="Magbanua Z."/>
            <person name="Pechanova O."/>
            <person name="Grover C."/>
            <person name="Miller E."/>
            <person name="Thrash A."/>
            <person name="Ezzel L."/>
            <person name="Alam S."/>
            <person name="Benzie J."/>
            <person name="Hamilton M."/>
            <person name="Karsi A."/>
            <person name="Lawrence M.L."/>
            <person name="Peterson D.G."/>
        </authorList>
    </citation>
    <scope>NUCLEOTIDE SEQUENCE [LARGE SCALE GENOMIC DNA]</scope>
    <source>
        <strain evidence="4">BAU-BD-2019</strain>
        <tissue evidence="3">Blood</tissue>
    </source>
</reference>
<dbReference type="PANTHER" id="PTHR35617:SF3">
    <property type="entry name" value="CORE-BINDING (CB) DOMAIN-CONTAINING PROTEIN"/>
    <property type="match status" value="1"/>
</dbReference>
<evidence type="ECO:0000256" key="1">
    <source>
        <dbReference type="ARBA" id="ARBA00023125"/>
    </source>
</evidence>
<evidence type="ECO:0000313" key="3">
    <source>
        <dbReference type="EMBL" id="KAI2660324.1"/>
    </source>
</evidence>
<dbReference type="EMBL" id="JACTAM010000009">
    <property type="protein sequence ID" value="KAI2660324.1"/>
    <property type="molecule type" value="Genomic_DNA"/>
</dbReference>